<dbReference type="GO" id="GO:0006065">
    <property type="term" value="P:UDP-glucuronate biosynthetic process"/>
    <property type="evidence" value="ECO:0007669"/>
    <property type="project" value="UniProtKB-UniPathway"/>
</dbReference>
<dbReference type="AlphaFoldDB" id="A0A0F9GW69"/>
<sequence length="412" mass="44933">MGLVTGACFARLGHDVKCIDTDTEKIKRLNEGECPIYEEGLNELLKSEHLGFSTDLEQAVKDSEIIFICVGTPEKEDGSADLRYVFDVCKSVAGYLKDGQTIVIKSTLPVTAVPKIKELLDESGAKYNLVSNPEFLAQGTAVKDFLEPDRVVIGSNTEDGLNQVAKLYENVDAPIVKTNIESAIIAKYAANAFLATKVSFINSIASLCEEVGANVNDVAIGMGHDKRIGNRFLKAGIGYGGSCFPKDTKALVKMGDEVGVSFDILKAVDSINTRQREIVLEKLKNYLNNFDGKTICMLGLAFKPGTDDMRDAPSLYLAKELLDSNSSLQVFDPIVKSVKGFDESKLVIKDEAYQAAKDADAIVLVTEHPEFADLDFAKIKELVRGNVIIDGRNFLDAKKLKAYGFDYEGIGI</sequence>
<dbReference type="PANTHER" id="PTHR43750:SF3">
    <property type="entry name" value="UDP-GLUCOSE 6-DEHYDROGENASE TUAD"/>
    <property type="match status" value="1"/>
</dbReference>
<dbReference type="Gene3D" id="1.20.5.100">
    <property type="entry name" value="Cytochrome c1, transmembrane anchor, C-terminal"/>
    <property type="match status" value="1"/>
</dbReference>
<dbReference type="Pfam" id="PF03721">
    <property type="entry name" value="UDPG_MGDP_dh_N"/>
    <property type="match status" value="1"/>
</dbReference>
<dbReference type="InterPro" id="IPR008927">
    <property type="entry name" value="6-PGluconate_DH-like_C_sf"/>
</dbReference>
<dbReference type="GO" id="GO:0003979">
    <property type="term" value="F:UDP-glucose 6-dehydrogenase activity"/>
    <property type="evidence" value="ECO:0007669"/>
    <property type="project" value="UniProtKB-EC"/>
</dbReference>
<dbReference type="Pfam" id="PF00984">
    <property type="entry name" value="UDPG_MGDP_dh"/>
    <property type="match status" value="1"/>
</dbReference>
<dbReference type="InterPro" id="IPR014027">
    <property type="entry name" value="UDP-Glc/GDP-Man_DH_C"/>
</dbReference>
<dbReference type="InterPro" id="IPR028357">
    <property type="entry name" value="UDPglc_DH_bac"/>
</dbReference>
<dbReference type="PIRSF" id="PIRSF000124">
    <property type="entry name" value="UDPglc_GDPman_dh"/>
    <property type="match status" value="1"/>
</dbReference>
<evidence type="ECO:0000256" key="5">
    <source>
        <dbReference type="ARBA" id="ARBA00023027"/>
    </source>
</evidence>
<dbReference type="InterPro" id="IPR036220">
    <property type="entry name" value="UDP-Glc/GDP-Man_DH_C_sf"/>
</dbReference>
<dbReference type="SUPFAM" id="SSF48179">
    <property type="entry name" value="6-phosphogluconate dehydrogenase C-terminal domain-like"/>
    <property type="match status" value="1"/>
</dbReference>
<protein>
    <recommendedName>
        <fullName evidence="3">UDP-glucose 6-dehydrogenase</fullName>
        <ecNumber evidence="3">1.1.1.22</ecNumber>
    </recommendedName>
</protein>
<dbReference type="InterPro" id="IPR017476">
    <property type="entry name" value="UDP-Glc/GDP-Man"/>
</dbReference>
<comment type="caution">
    <text evidence="8">The sequence shown here is derived from an EMBL/GenBank/DDBJ whole genome shotgun (WGS) entry which is preliminary data.</text>
</comment>
<dbReference type="InterPro" id="IPR014026">
    <property type="entry name" value="UDP-Glc/GDP-Man_DH_dimer"/>
</dbReference>
<dbReference type="UniPathway" id="UPA00038">
    <property type="reaction ID" value="UER00491"/>
</dbReference>
<keyword evidence="4" id="KW-0560">Oxidoreductase</keyword>
<dbReference type="EC" id="1.1.1.22" evidence="3"/>
<comment type="similarity">
    <text evidence="2">Belongs to the UDP-glucose/GDP-mannose dehydrogenase family.</text>
</comment>
<evidence type="ECO:0000256" key="2">
    <source>
        <dbReference type="ARBA" id="ARBA00006601"/>
    </source>
</evidence>
<evidence type="ECO:0000256" key="3">
    <source>
        <dbReference type="ARBA" id="ARBA00012954"/>
    </source>
</evidence>
<evidence type="ECO:0000256" key="6">
    <source>
        <dbReference type="ARBA" id="ARBA00047473"/>
    </source>
</evidence>
<dbReference type="InterPro" id="IPR001732">
    <property type="entry name" value="UDP-Glc/GDP-Man_DH_N"/>
</dbReference>
<dbReference type="SUPFAM" id="SSF52413">
    <property type="entry name" value="UDP-glucose/GDP-mannose dehydrogenase C-terminal domain"/>
    <property type="match status" value="1"/>
</dbReference>
<dbReference type="PIRSF" id="PIRSF500134">
    <property type="entry name" value="UDPglc_DH_bac"/>
    <property type="match status" value="1"/>
</dbReference>
<comment type="pathway">
    <text evidence="1">Nucleotide-sugar biosynthesis; UDP-alpha-D-glucuronate biosynthesis; UDP-alpha-D-glucuronate from UDP-alpha-D-glucose: step 1/1.</text>
</comment>
<comment type="catalytic activity">
    <reaction evidence="6">
        <text>UDP-alpha-D-glucose + 2 NAD(+) + H2O = UDP-alpha-D-glucuronate + 2 NADH + 3 H(+)</text>
        <dbReference type="Rhea" id="RHEA:23596"/>
        <dbReference type="ChEBI" id="CHEBI:15377"/>
        <dbReference type="ChEBI" id="CHEBI:15378"/>
        <dbReference type="ChEBI" id="CHEBI:57540"/>
        <dbReference type="ChEBI" id="CHEBI:57945"/>
        <dbReference type="ChEBI" id="CHEBI:58052"/>
        <dbReference type="ChEBI" id="CHEBI:58885"/>
        <dbReference type="EC" id="1.1.1.22"/>
    </reaction>
</comment>
<dbReference type="PANTHER" id="PTHR43750">
    <property type="entry name" value="UDP-GLUCOSE 6-DEHYDROGENASE TUAD"/>
    <property type="match status" value="1"/>
</dbReference>
<evidence type="ECO:0000259" key="7">
    <source>
        <dbReference type="SMART" id="SM00984"/>
    </source>
</evidence>
<dbReference type="GO" id="GO:0051287">
    <property type="term" value="F:NAD binding"/>
    <property type="evidence" value="ECO:0007669"/>
    <property type="project" value="InterPro"/>
</dbReference>
<dbReference type="SMART" id="SM00984">
    <property type="entry name" value="UDPG_MGDP_dh_C"/>
    <property type="match status" value="1"/>
</dbReference>
<dbReference type="Pfam" id="PF03720">
    <property type="entry name" value="UDPG_MGDP_dh_C"/>
    <property type="match status" value="1"/>
</dbReference>
<dbReference type="InterPro" id="IPR036291">
    <property type="entry name" value="NAD(P)-bd_dom_sf"/>
</dbReference>
<feature type="domain" description="UDP-glucose/GDP-mannose dehydrogenase C-terminal" evidence="7">
    <location>
        <begin position="296"/>
        <end position="397"/>
    </location>
</feature>
<dbReference type="NCBIfam" id="TIGR03026">
    <property type="entry name" value="NDP-sugDHase"/>
    <property type="match status" value="1"/>
</dbReference>
<evidence type="ECO:0000256" key="4">
    <source>
        <dbReference type="ARBA" id="ARBA00023002"/>
    </source>
</evidence>
<dbReference type="SUPFAM" id="SSF51735">
    <property type="entry name" value="NAD(P)-binding Rossmann-fold domains"/>
    <property type="match status" value="1"/>
</dbReference>
<reference evidence="8" key="1">
    <citation type="journal article" date="2015" name="Nature">
        <title>Complex archaea that bridge the gap between prokaryotes and eukaryotes.</title>
        <authorList>
            <person name="Spang A."/>
            <person name="Saw J.H."/>
            <person name="Jorgensen S.L."/>
            <person name="Zaremba-Niedzwiedzka K."/>
            <person name="Martijn J."/>
            <person name="Lind A.E."/>
            <person name="van Eijk R."/>
            <person name="Schleper C."/>
            <person name="Guy L."/>
            <person name="Ettema T.J."/>
        </authorList>
    </citation>
    <scope>NUCLEOTIDE SEQUENCE</scope>
</reference>
<gene>
    <name evidence="8" type="ORF">LCGC14_1777940</name>
</gene>
<organism evidence="8">
    <name type="scientific">marine sediment metagenome</name>
    <dbReference type="NCBI Taxonomy" id="412755"/>
    <lineage>
        <taxon>unclassified sequences</taxon>
        <taxon>metagenomes</taxon>
        <taxon>ecological metagenomes</taxon>
    </lineage>
</organism>
<keyword evidence="5" id="KW-0520">NAD</keyword>
<evidence type="ECO:0000256" key="1">
    <source>
        <dbReference type="ARBA" id="ARBA00004701"/>
    </source>
</evidence>
<dbReference type="GO" id="GO:0000271">
    <property type="term" value="P:polysaccharide biosynthetic process"/>
    <property type="evidence" value="ECO:0007669"/>
    <property type="project" value="InterPro"/>
</dbReference>
<dbReference type="Gene3D" id="3.40.50.720">
    <property type="entry name" value="NAD(P)-binding Rossmann-like Domain"/>
    <property type="match status" value="2"/>
</dbReference>
<evidence type="ECO:0000313" key="8">
    <source>
        <dbReference type="EMBL" id="KKM03085.1"/>
    </source>
</evidence>
<dbReference type="EMBL" id="LAZR01016767">
    <property type="protein sequence ID" value="KKM03085.1"/>
    <property type="molecule type" value="Genomic_DNA"/>
</dbReference>
<proteinExistence type="inferred from homology"/>
<accession>A0A0F9GW69</accession>
<name>A0A0F9GW69_9ZZZZ</name>